<comment type="caution">
    <text evidence="5">The sequence shown here is derived from an EMBL/GenBank/DDBJ whole genome shotgun (WGS) entry which is preliminary data.</text>
</comment>
<sequence>MLYSAHDLEEPQANPLLHGWDYLETDSVLDKKLNFGGDGPSLARQSIGPDRRTWPVNGTTVSWRWIWATGKKGVWIKMPIEFANLVEIAVKEGFWYHHAEPHYLMLVHWIADSESTIPANASHKVSIGAIVFNHKRELLVVQENCGRLKGSGIWKIPTGTVEEGESIFEGAIRELKEETGIDTEFLEVLAFRQIPNSFFNKSDLFFLCMMRPLSFDIQKQDLEIEAARWMAFDEYANQPLIQKDGLSKYIRDLCLAKAKGDYQGFTPIPITSSVIDDHMSSLYFLKDALHQ</sequence>
<evidence type="ECO:0000256" key="1">
    <source>
        <dbReference type="ARBA" id="ARBA00005582"/>
    </source>
</evidence>
<gene>
    <name evidence="5" type="ORF">CQW23_29763</name>
</gene>
<dbReference type="SUPFAM" id="SSF55811">
    <property type="entry name" value="Nudix"/>
    <property type="match status" value="1"/>
</dbReference>
<name>A0A2G2VCE8_CAPBA</name>
<protein>
    <submittedName>
        <fullName evidence="5">Nudix hydrolase 10</fullName>
    </submittedName>
</protein>
<dbReference type="PANTHER" id="PTHR13994:SF32">
    <property type="entry name" value="NUDIX HYDROLASE 10-LIKE"/>
    <property type="match status" value="1"/>
</dbReference>
<dbReference type="Gene3D" id="3.40.630.30">
    <property type="match status" value="1"/>
</dbReference>
<dbReference type="STRING" id="33114.A0A2G2VCE8"/>
<evidence type="ECO:0000313" key="6">
    <source>
        <dbReference type="Proteomes" id="UP000224567"/>
    </source>
</evidence>
<dbReference type="InterPro" id="IPR020084">
    <property type="entry name" value="NUDIX_hydrolase_CS"/>
</dbReference>
<feature type="domain" description="Nudix hydrolase" evidence="4">
    <location>
        <begin position="122"/>
        <end position="252"/>
    </location>
</feature>
<organism evidence="5 6">
    <name type="scientific">Capsicum baccatum</name>
    <name type="common">Peruvian pepper</name>
    <dbReference type="NCBI Taxonomy" id="33114"/>
    <lineage>
        <taxon>Eukaryota</taxon>
        <taxon>Viridiplantae</taxon>
        <taxon>Streptophyta</taxon>
        <taxon>Embryophyta</taxon>
        <taxon>Tracheophyta</taxon>
        <taxon>Spermatophyta</taxon>
        <taxon>Magnoliopsida</taxon>
        <taxon>eudicotyledons</taxon>
        <taxon>Gunneridae</taxon>
        <taxon>Pentapetalae</taxon>
        <taxon>asterids</taxon>
        <taxon>lamiids</taxon>
        <taxon>Solanales</taxon>
        <taxon>Solanaceae</taxon>
        <taxon>Solanoideae</taxon>
        <taxon>Capsiceae</taxon>
        <taxon>Capsicum</taxon>
    </lineage>
</organism>
<evidence type="ECO:0000256" key="2">
    <source>
        <dbReference type="ARBA" id="ARBA00022801"/>
    </source>
</evidence>
<accession>A0A2G2VCE8</accession>
<dbReference type="FunFam" id="3.90.79.10:FF:000015">
    <property type="entry name" value="Nudix hydrolase 8"/>
    <property type="match status" value="1"/>
</dbReference>
<dbReference type="PRINTS" id="PR01356">
    <property type="entry name" value="GFGPROTEIN"/>
</dbReference>
<keyword evidence="2 3" id="KW-0378">Hydrolase</keyword>
<dbReference type="OrthoDB" id="447842at2759"/>
<dbReference type="InterPro" id="IPR003293">
    <property type="entry name" value="Nudix_hydrolase6-like"/>
</dbReference>
<reference evidence="6" key="2">
    <citation type="journal article" date="2017" name="J. Anim. Genet.">
        <title>Multiple reference genome sequences of hot pepper reveal the massive evolution of plant disease resistance genes by retroduplication.</title>
        <authorList>
            <person name="Kim S."/>
            <person name="Park J."/>
            <person name="Yeom S.-I."/>
            <person name="Kim Y.-M."/>
            <person name="Seo E."/>
            <person name="Kim K.-T."/>
            <person name="Kim M.-S."/>
            <person name="Lee J.M."/>
            <person name="Cheong K."/>
            <person name="Shin H.-S."/>
            <person name="Kim S.-B."/>
            <person name="Han K."/>
            <person name="Lee J."/>
            <person name="Park M."/>
            <person name="Lee H.-A."/>
            <person name="Lee H.-Y."/>
            <person name="Lee Y."/>
            <person name="Oh S."/>
            <person name="Lee J.H."/>
            <person name="Choi E."/>
            <person name="Choi E."/>
            <person name="Lee S.E."/>
            <person name="Jeon J."/>
            <person name="Kim H."/>
            <person name="Choi G."/>
            <person name="Song H."/>
            <person name="Lee J."/>
            <person name="Lee S.-C."/>
            <person name="Kwon J.-K."/>
            <person name="Lee H.-Y."/>
            <person name="Koo N."/>
            <person name="Hong Y."/>
            <person name="Kim R.W."/>
            <person name="Kang W.-H."/>
            <person name="Huh J.H."/>
            <person name="Kang B.-C."/>
            <person name="Yang T.-J."/>
            <person name="Lee Y.-H."/>
            <person name="Bennetzen J.L."/>
            <person name="Choi D."/>
        </authorList>
    </citation>
    <scope>NUCLEOTIDE SEQUENCE [LARGE SCALE GENOMIC DNA]</scope>
    <source>
        <strain evidence="6">cv. PBC81</strain>
    </source>
</reference>
<dbReference type="Pfam" id="PF18290">
    <property type="entry name" value="Nudix_hydro"/>
    <property type="match status" value="1"/>
</dbReference>
<dbReference type="EMBL" id="MLFT02000027">
    <property type="protein sequence ID" value="PHT30653.1"/>
    <property type="molecule type" value="Genomic_DNA"/>
</dbReference>
<dbReference type="InterPro" id="IPR020476">
    <property type="entry name" value="Nudix_hydrolase"/>
</dbReference>
<dbReference type="CDD" id="cd04670">
    <property type="entry name" value="NUDIX_ASFGF2_Nudt6"/>
    <property type="match status" value="1"/>
</dbReference>
<dbReference type="GO" id="GO:0035529">
    <property type="term" value="F:NADH pyrophosphatase activity"/>
    <property type="evidence" value="ECO:0007669"/>
    <property type="project" value="TreeGrafter"/>
</dbReference>
<dbReference type="AlphaFoldDB" id="A0A2G2VCE8"/>
<dbReference type="PROSITE" id="PS00893">
    <property type="entry name" value="NUDIX_BOX"/>
    <property type="match status" value="1"/>
</dbReference>
<evidence type="ECO:0000313" key="5">
    <source>
        <dbReference type="EMBL" id="PHT30653.1"/>
    </source>
</evidence>
<dbReference type="PANTHER" id="PTHR13994">
    <property type="entry name" value="NUDIX HYDROLASE RELATED"/>
    <property type="match status" value="1"/>
</dbReference>
<dbReference type="InterPro" id="IPR015797">
    <property type="entry name" value="NUDIX_hydrolase-like_dom_sf"/>
</dbReference>
<evidence type="ECO:0000259" key="4">
    <source>
        <dbReference type="PROSITE" id="PS51462"/>
    </source>
</evidence>
<dbReference type="GO" id="GO:0047631">
    <property type="term" value="F:ADP-ribose diphosphatase activity"/>
    <property type="evidence" value="ECO:0007669"/>
    <property type="project" value="TreeGrafter"/>
</dbReference>
<dbReference type="Gene3D" id="3.90.79.10">
    <property type="entry name" value="Nucleoside Triphosphate Pyrophosphohydrolase"/>
    <property type="match status" value="1"/>
</dbReference>
<comment type="similarity">
    <text evidence="1 3">Belongs to the Nudix hydrolase family.</text>
</comment>
<keyword evidence="6" id="KW-1185">Reference proteome</keyword>
<dbReference type="GO" id="GO:0051287">
    <property type="term" value="F:NAD binding"/>
    <property type="evidence" value="ECO:0007669"/>
    <property type="project" value="TreeGrafter"/>
</dbReference>
<dbReference type="Pfam" id="PF00293">
    <property type="entry name" value="NUDIX"/>
    <property type="match status" value="1"/>
</dbReference>
<dbReference type="PRINTS" id="PR00502">
    <property type="entry name" value="NUDIXFAMILY"/>
</dbReference>
<dbReference type="PROSITE" id="PS51462">
    <property type="entry name" value="NUDIX"/>
    <property type="match status" value="1"/>
</dbReference>
<reference evidence="5 6" key="1">
    <citation type="journal article" date="2017" name="Genome Biol.">
        <title>New reference genome sequences of hot pepper reveal the massive evolution of plant disease-resistance genes by retroduplication.</title>
        <authorList>
            <person name="Kim S."/>
            <person name="Park J."/>
            <person name="Yeom S.I."/>
            <person name="Kim Y.M."/>
            <person name="Seo E."/>
            <person name="Kim K.T."/>
            <person name="Kim M.S."/>
            <person name="Lee J.M."/>
            <person name="Cheong K."/>
            <person name="Shin H.S."/>
            <person name="Kim S.B."/>
            <person name="Han K."/>
            <person name="Lee J."/>
            <person name="Park M."/>
            <person name="Lee H.A."/>
            <person name="Lee H.Y."/>
            <person name="Lee Y."/>
            <person name="Oh S."/>
            <person name="Lee J.H."/>
            <person name="Choi E."/>
            <person name="Choi E."/>
            <person name="Lee S.E."/>
            <person name="Jeon J."/>
            <person name="Kim H."/>
            <person name="Choi G."/>
            <person name="Song H."/>
            <person name="Lee J."/>
            <person name="Lee S.C."/>
            <person name="Kwon J.K."/>
            <person name="Lee H.Y."/>
            <person name="Koo N."/>
            <person name="Hong Y."/>
            <person name="Kim R.W."/>
            <person name="Kang W.H."/>
            <person name="Huh J.H."/>
            <person name="Kang B.C."/>
            <person name="Yang T.J."/>
            <person name="Lee Y.H."/>
            <person name="Bennetzen J.L."/>
            <person name="Choi D."/>
        </authorList>
    </citation>
    <scope>NUCLEOTIDE SEQUENCE [LARGE SCALE GENOMIC DNA]</scope>
    <source>
        <strain evidence="6">cv. PBC81</strain>
    </source>
</reference>
<dbReference type="InterPro" id="IPR000086">
    <property type="entry name" value="NUDIX_hydrolase_dom"/>
</dbReference>
<evidence type="ECO:0000256" key="3">
    <source>
        <dbReference type="RuleBase" id="RU003476"/>
    </source>
</evidence>
<dbReference type="Proteomes" id="UP000224567">
    <property type="component" value="Unassembled WGS sequence"/>
</dbReference>
<dbReference type="InterPro" id="IPR040618">
    <property type="entry name" value="Pre-Nudix"/>
</dbReference>
<proteinExistence type="inferred from homology"/>